<proteinExistence type="predicted"/>
<name>A0ABM0MP90_SACKO</name>
<keyword evidence="3" id="KW-1185">Reference proteome</keyword>
<accession>A0ABM0MP90</accession>
<reference evidence="4" key="1">
    <citation type="submission" date="2025-08" db="UniProtKB">
        <authorList>
            <consortium name="RefSeq"/>
        </authorList>
    </citation>
    <scope>IDENTIFICATION</scope>
    <source>
        <tissue evidence="4">Testes</tissue>
    </source>
</reference>
<evidence type="ECO:0000256" key="2">
    <source>
        <dbReference type="SAM" id="Phobius"/>
    </source>
</evidence>
<organism evidence="3 4">
    <name type="scientific">Saccoglossus kowalevskii</name>
    <name type="common">Acorn worm</name>
    <dbReference type="NCBI Taxonomy" id="10224"/>
    <lineage>
        <taxon>Eukaryota</taxon>
        <taxon>Metazoa</taxon>
        <taxon>Hemichordata</taxon>
        <taxon>Enteropneusta</taxon>
        <taxon>Harrimaniidae</taxon>
        <taxon>Saccoglossus</taxon>
    </lineage>
</organism>
<dbReference type="RefSeq" id="XP_006821831.1">
    <property type="nucleotide sequence ID" value="XM_006821768.1"/>
</dbReference>
<feature type="compositionally biased region" description="Low complexity" evidence="1">
    <location>
        <begin position="184"/>
        <end position="195"/>
    </location>
</feature>
<dbReference type="Proteomes" id="UP000694865">
    <property type="component" value="Unplaced"/>
</dbReference>
<feature type="transmembrane region" description="Helical" evidence="2">
    <location>
        <begin position="75"/>
        <end position="95"/>
    </location>
</feature>
<protein>
    <submittedName>
        <fullName evidence="4">Uncharacterized protein LOC102809187</fullName>
    </submittedName>
</protein>
<evidence type="ECO:0000313" key="4">
    <source>
        <dbReference type="RefSeq" id="XP_006821831.1"/>
    </source>
</evidence>
<feature type="transmembrane region" description="Helical" evidence="2">
    <location>
        <begin position="107"/>
        <end position="130"/>
    </location>
</feature>
<evidence type="ECO:0000313" key="3">
    <source>
        <dbReference type="Proteomes" id="UP000694865"/>
    </source>
</evidence>
<keyword evidence="2" id="KW-0812">Transmembrane</keyword>
<gene>
    <name evidence="4" type="primary">LOC102809187</name>
</gene>
<feature type="region of interest" description="Disordered" evidence="1">
    <location>
        <begin position="180"/>
        <end position="222"/>
    </location>
</feature>
<keyword evidence="2" id="KW-0472">Membrane</keyword>
<keyword evidence="2" id="KW-1133">Transmembrane helix</keyword>
<evidence type="ECO:0000256" key="1">
    <source>
        <dbReference type="SAM" id="MobiDB-lite"/>
    </source>
</evidence>
<sequence length="287" mass="32038">MGEGYRGIRIPKYHLDRSTLFEMFHHYHQPPGTGYAAPRARWQYWWFRRAPRNRHLHDSKPKPLVHTGNPKGTTAICLVFLGIFCVILGLFMAGFGYSYPYKFPLQIVGPLLLGLGSLMMLIGIILCLVVRKELSSQLDTATSPAIVMSESEEKNLPSSSSLPTVHSPPVHLVSINGTSVITDSPSSPTRSPHSPLKSPDNGYPPCSPSVIITPPEGAQSPKAIRLPFQPVGPAFRISEKDLRAASMERLNEIDQNKKKAGHLDDISLEIEERENRRENRRTQIDKT</sequence>
<dbReference type="GeneID" id="102809187"/>